<evidence type="ECO:0000313" key="4">
    <source>
        <dbReference type="EMBL" id="ALO17104.1"/>
    </source>
</evidence>
<gene>
    <name evidence="4" type="ORF">L21SP5_03493</name>
</gene>
<accession>A0A0S2I460</accession>
<keyword evidence="1" id="KW-0378">Hydrolase</keyword>
<dbReference type="STRING" id="1307839.L21SP5_03493"/>
<dbReference type="PANTHER" id="PTHR20935">
    <property type="entry name" value="PHOSPHOGLYCERATE MUTASE-RELATED"/>
    <property type="match status" value="1"/>
</dbReference>
<dbReference type="AlphaFoldDB" id="A0A0S2I460"/>
<dbReference type="RefSeq" id="WP_057954426.1">
    <property type="nucleotide sequence ID" value="NZ_CP013118.1"/>
</dbReference>
<evidence type="ECO:0000256" key="2">
    <source>
        <dbReference type="PIRSR" id="PIRSR613078-1"/>
    </source>
</evidence>
<dbReference type="InterPro" id="IPR051021">
    <property type="entry name" value="Mito_Ser/Thr_phosphatase"/>
</dbReference>
<dbReference type="GO" id="GO:0016787">
    <property type="term" value="F:hydrolase activity"/>
    <property type="evidence" value="ECO:0007669"/>
    <property type="project" value="UniProtKB-KW"/>
</dbReference>
<organism evidence="4 5">
    <name type="scientific">Salinivirga cyanobacteriivorans</name>
    <dbReference type="NCBI Taxonomy" id="1307839"/>
    <lineage>
        <taxon>Bacteria</taxon>
        <taxon>Pseudomonadati</taxon>
        <taxon>Bacteroidota</taxon>
        <taxon>Bacteroidia</taxon>
        <taxon>Bacteroidales</taxon>
        <taxon>Salinivirgaceae</taxon>
        <taxon>Salinivirga</taxon>
    </lineage>
</organism>
<evidence type="ECO:0000256" key="1">
    <source>
        <dbReference type="ARBA" id="ARBA00022801"/>
    </source>
</evidence>
<proteinExistence type="predicted"/>
<dbReference type="SUPFAM" id="SSF53254">
    <property type="entry name" value="Phosphoglycerate mutase-like"/>
    <property type="match status" value="1"/>
</dbReference>
<protein>
    <submittedName>
        <fullName evidence="4">Acid phosphatase</fullName>
    </submittedName>
</protein>
<dbReference type="PANTHER" id="PTHR20935:SF1">
    <property type="entry name" value="SLL1549 PROTEIN"/>
    <property type="match status" value="1"/>
</dbReference>
<dbReference type="KEGG" id="blq:L21SP5_03493"/>
<dbReference type="InterPro" id="IPR013078">
    <property type="entry name" value="His_Pase_superF_clade-1"/>
</dbReference>
<keyword evidence="5" id="KW-1185">Reference proteome</keyword>
<dbReference type="EMBL" id="CP013118">
    <property type="protein sequence ID" value="ALO17104.1"/>
    <property type="molecule type" value="Genomic_DNA"/>
</dbReference>
<dbReference type="OrthoDB" id="9810154at2"/>
<evidence type="ECO:0000256" key="3">
    <source>
        <dbReference type="PIRSR" id="PIRSR613078-2"/>
    </source>
</evidence>
<reference evidence="4 5" key="1">
    <citation type="submission" date="2015-11" db="EMBL/GenBank/DDBJ databases">
        <title>Description and complete genome sequence of a novel strain predominating in hypersaline microbial mats and representing a new family of the Bacteriodetes phylum.</title>
        <authorList>
            <person name="Spring S."/>
            <person name="Bunk B."/>
            <person name="Sproer C."/>
            <person name="Klenk H.-P."/>
        </authorList>
    </citation>
    <scope>NUCLEOTIDE SEQUENCE [LARGE SCALE GENOMIC DNA]</scope>
    <source>
        <strain evidence="4 5">L21-Spi-D4</strain>
    </source>
</reference>
<evidence type="ECO:0000313" key="5">
    <source>
        <dbReference type="Proteomes" id="UP000064893"/>
    </source>
</evidence>
<dbReference type="CDD" id="cd07067">
    <property type="entry name" value="HP_PGM_like"/>
    <property type="match status" value="1"/>
</dbReference>
<feature type="active site" description="Proton donor/acceptor" evidence="2">
    <location>
        <position position="84"/>
    </location>
</feature>
<sequence length="163" mass="18548">MKRLILVRHGKADQEKSGNDFERSLIKKGRKDSKLIANVLVKNNIKADLLVSSDAHRALETAKIFAEEMQYTPAEIEQEHFLYEGYTTGQLADFLSNLDSKIETVIIFGHNPFISQSGIRLSKNFHQSFPTAGCLGLKFDVKEWHLEPGSGDIDFFEFPKKYL</sequence>
<feature type="active site" description="Tele-phosphohistidine intermediate" evidence="2">
    <location>
        <position position="9"/>
    </location>
</feature>
<feature type="binding site" evidence="3">
    <location>
        <position position="57"/>
    </location>
    <ligand>
        <name>substrate</name>
    </ligand>
</feature>
<dbReference type="Pfam" id="PF00300">
    <property type="entry name" value="His_Phos_1"/>
    <property type="match status" value="1"/>
</dbReference>
<dbReference type="Gene3D" id="3.40.50.1240">
    <property type="entry name" value="Phosphoglycerate mutase-like"/>
    <property type="match status" value="1"/>
</dbReference>
<dbReference type="Proteomes" id="UP000064893">
    <property type="component" value="Chromosome"/>
</dbReference>
<dbReference type="InterPro" id="IPR029033">
    <property type="entry name" value="His_PPase_superfam"/>
</dbReference>
<name>A0A0S2I460_9BACT</name>